<reference evidence="1 2" key="1">
    <citation type="journal article" date="2020" name="ISME J.">
        <title>Uncovering the hidden diversity of litter-decomposition mechanisms in mushroom-forming fungi.</title>
        <authorList>
            <person name="Floudas D."/>
            <person name="Bentzer J."/>
            <person name="Ahren D."/>
            <person name="Johansson T."/>
            <person name="Persson P."/>
            <person name="Tunlid A."/>
        </authorList>
    </citation>
    <scope>NUCLEOTIDE SEQUENCE [LARGE SCALE GENOMIC DNA]</scope>
    <source>
        <strain evidence="1 2">CBS 291.85</strain>
    </source>
</reference>
<organism evidence="1 2">
    <name type="scientific">Tetrapyrgos nigripes</name>
    <dbReference type="NCBI Taxonomy" id="182062"/>
    <lineage>
        <taxon>Eukaryota</taxon>
        <taxon>Fungi</taxon>
        <taxon>Dikarya</taxon>
        <taxon>Basidiomycota</taxon>
        <taxon>Agaricomycotina</taxon>
        <taxon>Agaricomycetes</taxon>
        <taxon>Agaricomycetidae</taxon>
        <taxon>Agaricales</taxon>
        <taxon>Marasmiineae</taxon>
        <taxon>Marasmiaceae</taxon>
        <taxon>Tetrapyrgos</taxon>
    </lineage>
</organism>
<protein>
    <submittedName>
        <fullName evidence="1">Uncharacterized protein</fullName>
    </submittedName>
</protein>
<name>A0A8H5G8D6_9AGAR</name>
<sequence length="91" mass="10314">MRASTETTFLTSVPSEFLFRRPDLNTAQTIPAPQGRQRCSNTHALTRMKCMLSSSVSIRVLLMAERTSIETILNHFINIVAFNVQTQAQTW</sequence>
<dbReference type="EMBL" id="JAACJM010000044">
    <property type="protein sequence ID" value="KAF5360136.1"/>
    <property type="molecule type" value="Genomic_DNA"/>
</dbReference>
<keyword evidence="2" id="KW-1185">Reference proteome</keyword>
<accession>A0A8H5G8D6</accession>
<dbReference type="AlphaFoldDB" id="A0A8H5G8D6"/>
<evidence type="ECO:0000313" key="2">
    <source>
        <dbReference type="Proteomes" id="UP000559256"/>
    </source>
</evidence>
<dbReference type="Proteomes" id="UP000559256">
    <property type="component" value="Unassembled WGS sequence"/>
</dbReference>
<comment type="caution">
    <text evidence="1">The sequence shown here is derived from an EMBL/GenBank/DDBJ whole genome shotgun (WGS) entry which is preliminary data.</text>
</comment>
<gene>
    <name evidence="1" type="ORF">D9758_011324</name>
</gene>
<evidence type="ECO:0000313" key="1">
    <source>
        <dbReference type="EMBL" id="KAF5360136.1"/>
    </source>
</evidence>
<proteinExistence type="predicted"/>